<sequence>MLLFVPWSHCAGFFRWVNAGVATELEFVVDLLRIGIGPQHCSPSLCLLLALSVHPHSFSGQNLEADEPESAFDSFAFVSFNFVTRTTP</sequence>
<protein>
    <submittedName>
        <fullName evidence="1">Putative secreted peptide</fullName>
    </submittedName>
</protein>
<organism evidence="1">
    <name type="scientific">Anopheles braziliensis</name>
    <dbReference type="NCBI Taxonomy" id="58242"/>
    <lineage>
        <taxon>Eukaryota</taxon>
        <taxon>Metazoa</taxon>
        <taxon>Ecdysozoa</taxon>
        <taxon>Arthropoda</taxon>
        <taxon>Hexapoda</taxon>
        <taxon>Insecta</taxon>
        <taxon>Pterygota</taxon>
        <taxon>Neoptera</taxon>
        <taxon>Endopterygota</taxon>
        <taxon>Diptera</taxon>
        <taxon>Nematocera</taxon>
        <taxon>Culicoidea</taxon>
        <taxon>Culicidae</taxon>
        <taxon>Anophelinae</taxon>
        <taxon>Anopheles</taxon>
    </lineage>
</organism>
<proteinExistence type="predicted"/>
<name>A0A2M3ZWI8_9DIPT</name>
<evidence type="ECO:0000313" key="1">
    <source>
        <dbReference type="EMBL" id="MBW32869.1"/>
    </source>
</evidence>
<reference evidence="1" key="1">
    <citation type="submission" date="2018-01" db="EMBL/GenBank/DDBJ databases">
        <title>An insight into the sialome of Amazonian anophelines.</title>
        <authorList>
            <person name="Ribeiro J.M."/>
            <person name="Scarpassa V."/>
            <person name="Calvo E."/>
        </authorList>
    </citation>
    <scope>NUCLEOTIDE SEQUENCE</scope>
    <source>
        <tissue evidence="1">Salivary glands</tissue>
    </source>
</reference>
<dbReference type="AlphaFoldDB" id="A0A2M3ZWI8"/>
<dbReference type="EMBL" id="GGFM01012118">
    <property type="protein sequence ID" value="MBW32869.1"/>
    <property type="molecule type" value="Transcribed_RNA"/>
</dbReference>
<accession>A0A2M3ZWI8</accession>